<feature type="transmembrane region" description="Helical" evidence="8">
    <location>
        <begin position="406"/>
        <end position="426"/>
    </location>
</feature>
<dbReference type="InterPro" id="IPR003593">
    <property type="entry name" value="AAA+_ATPase"/>
</dbReference>
<dbReference type="PANTHER" id="PTHR43394">
    <property type="entry name" value="ATP-DEPENDENT PERMEASE MDL1, MITOCHONDRIAL"/>
    <property type="match status" value="1"/>
</dbReference>
<sequence length="734" mass="80271">MRTRSSSEPRHRLEFTASRRSRQLVEQTAQPDRERRVREGSAQFGVPRLSGRRHQRAQWRFRLRTNQKSLSLTAVTSPRQDAVLPSHRTVDTNRCGRCRVCERMPMPRSIPPDPSQGNVFTRWPAFIAERWRLLGLLRLAPGAAAALAACLLLVAVIPSMLAIVLGWFVSSIETMNDGTDWGALALPLAAVSAMFLLEEAFHAVSGLARTKAGSRIDRALRREIRDLSLRRLPVPGLDDPDLVDDLVRACDLEQKWVRTAGSGSTGQLLLLFRFAAAGFATVLLSVVLSPLLAVPLLLICLGNRALLRRQWMALVAEGDERERFHRRTQYWTSLGRSPEAAKDLRMFGLGQWLVARRTAAYLEYVTPLWPSRHRVMVQQWPVILMTAAVACLTLLVPALAMRAGTIDASGLVTCFFAGWGIFGILFMGHEAFDIEHGTLALRALERLRAAGSGSETGTDEPVRFETAIRCDGVGFTYPGKHQPVVSGLDLDIKAGEVVGLVGRNGVGKTTLIRLLAGLYAPDAGRITVDGRDLADLPAAAWHQRVSVTFQDFGRFPASIADNIAIGAVEHAADRDGLLAAAHTAGIDRWLADLPDGIDTLLGREFDDGTDLSGGQWQGIAIARALFAARHGRDLLIFDEPTAHLDAYAEAAFFDRVTTAIDDAAIILISHRLGTIRHADRIVMLGPHGIIEQGGHDELMAGGGEYARLFSLQASQFADLEPAAETDPDPRKATA</sequence>
<dbReference type="SMART" id="SM00382">
    <property type="entry name" value="AAA"/>
    <property type="match status" value="1"/>
</dbReference>
<feature type="transmembrane region" description="Helical" evidence="8">
    <location>
        <begin position="380"/>
        <end position="400"/>
    </location>
</feature>
<dbReference type="Gene3D" id="3.40.50.300">
    <property type="entry name" value="P-loop containing nucleotide triphosphate hydrolases"/>
    <property type="match status" value="1"/>
</dbReference>
<dbReference type="Gene3D" id="1.20.1560.10">
    <property type="entry name" value="ABC transporter type 1, transmembrane domain"/>
    <property type="match status" value="1"/>
</dbReference>
<protein>
    <submittedName>
        <fullName evidence="10">ATP-binding cassette domain-containing protein</fullName>
    </submittedName>
</protein>
<dbReference type="GO" id="GO:0005886">
    <property type="term" value="C:plasma membrane"/>
    <property type="evidence" value="ECO:0007669"/>
    <property type="project" value="UniProtKB-SubCell"/>
</dbReference>
<keyword evidence="5 8" id="KW-1133">Transmembrane helix</keyword>
<evidence type="ECO:0000313" key="11">
    <source>
        <dbReference type="Proteomes" id="UP000477750"/>
    </source>
</evidence>
<feature type="compositionally biased region" description="Basic and acidic residues" evidence="7">
    <location>
        <begin position="1"/>
        <end position="14"/>
    </location>
</feature>
<feature type="transmembrane region" description="Helical" evidence="8">
    <location>
        <begin position="282"/>
        <end position="302"/>
    </location>
</feature>
<evidence type="ECO:0000256" key="2">
    <source>
        <dbReference type="ARBA" id="ARBA00022692"/>
    </source>
</evidence>
<feature type="region of interest" description="Disordered" evidence="7">
    <location>
        <begin position="1"/>
        <end position="41"/>
    </location>
</feature>
<dbReference type="AlphaFoldDB" id="A0A6L5G815"/>
<feature type="domain" description="ABC transporter" evidence="9">
    <location>
        <begin position="468"/>
        <end position="711"/>
    </location>
</feature>
<dbReference type="SUPFAM" id="SSF52540">
    <property type="entry name" value="P-loop containing nucleoside triphosphate hydrolases"/>
    <property type="match status" value="1"/>
</dbReference>
<evidence type="ECO:0000256" key="7">
    <source>
        <dbReference type="SAM" id="MobiDB-lite"/>
    </source>
</evidence>
<name>A0A6L5G815_9ACTN</name>
<dbReference type="InterPro" id="IPR036640">
    <property type="entry name" value="ABC1_TM_sf"/>
</dbReference>
<evidence type="ECO:0000256" key="3">
    <source>
        <dbReference type="ARBA" id="ARBA00022741"/>
    </source>
</evidence>
<comment type="subcellular location">
    <subcellularLocation>
        <location evidence="1">Cell membrane</location>
        <topology evidence="1">Multi-pass membrane protein</topology>
    </subcellularLocation>
</comment>
<gene>
    <name evidence="10" type="ORF">GFD30_09460</name>
</gene>
<feature type="transmembrane region" description="Helical" evidence="8">
    <location>
        <begin position="181"/>
        <end position="201"/>
    </location>
</feature>
<dbReference type="GO" id="GO:0016887">
    <property type="term" value="F:ATP hydrolysis activity"/>
    <property type="evidence" value="ECO:0007669"/>
    <property type="project" value="InterPro"/>
</dbReference>
<dbReference type="Proteomes" id="UP000477750">
    <property type="component" value="Unassembled WGS sequence"/>
</dbReference>
<keyword evidence="6 8" id="KW-0472">Membrane</keyword>
<evidence type="ECO:0000256" key="4">
    <source>
        <dbReference type="ARBA" id="ARBA00022840"/>
    </source>
</evidence>
<dbReference type="InterPro" id="IPR003439">
    <property type="entry name" value="ABC_transporter-like_ATP-bd"/>
</dbReference>
<evidence type="ECO:0000256" key="6">
    <source>
        <dbReference type="ARBA" id="ARBA00023136"/>
    </source>
</evidence>
<dbReference type="EMBL" id="WIAO01000009">
    <property type="protein sequence ID" value="MQM25794.1"/>
    <property type="molecule type" value="Genomic_DNA"/>
</dbReference>
<dbReference type="SUPFAM" id="SSF90123">
    <property type="entry name" value="ABC transporter transmembrane region"/>
    <property type="match status" value="1"/>
</dbReference>
<dbReference type="PANTHER" id="PTHR43394:SF1">
    <property type="entry name" value="ATP-BINDING CASSETTE SUB-FAMILY B MEMBER 10, MITOCHONDRIAL"/>
    <property type="match status" value="1"/>
</dbReference>
<dbReference type="GO" id="GO:0015421">
    <property type="term" value="F:ABC-type oligopeptide transporter activity"/>
    <property type="evidence" value="ECO:0007669"/>
    <property type="project" value="TreeGrafter"/>
</dbReference>
<dbReference type="PROSITE" id="PS50893">
    <property type="entry name" value="ABC_TRANSPORTER_2"/>
    <property type="match status" value="1"/>
</dbReference>
<keyword evidence="11" id="KW-1185">Reference proteome</keyword>
<dbReference type="Pfam" id="PF00005">
    <property type="entry name" value="ABC_tran"/>
    <property type="match status" value="1"/>
</dbReference>
<dbReference type="InterPro" id="IPR027417">
    <property type="entry name" value="P-loop_NTPase"/>
</dbReference>
<comment type="caution">
    <text evidence="10">The sequence shown here is derived from an EMBL/GenBank/DDBJ whole genome shotgun (WGS) entry which is preliminary data.</text>
</comment>
<feature type="transmembrane region" description="Helical" evidence="8">
    <location>
        <begin position="139"/>
        <end position="169"/>
    </location>
</feature>
<reference evidence="10 11" key="1">
    <citation type="submission" date="2019-10" db="EMBL/GenBank/DDBJ databases">
        <title>Glycomyces albidus sp. nov., a novel actinomycete isolated from rhizosphere soil of wheat (Triticum aestivum L.).</title>
        <authorList>
            <person name="Qian L."/>
        </authorList>
    </citation>
    <scope>NUCLEOTIDE SEQUENCE [LARGE SCALE GENOMIC DNA]</scope>
    <source>
        <strain evidence="10 11">NEAU-7082</strain>
    </source>
</reference>
<organism evidence="10 11">
    <name type="scientific">Glycomyces albidus</name>
    <dbReference type="NCBI Taxonomy" id="2656774"/>
    <lineage>
        <taxon>Bacteria</taxon>
        <taxon>Bacillati</taxon>
        <taxon>Actinomycetota</taxon>
        <taxon>Actinomycetes</taxon>
        <taxon>Glycomycetales</taxon>
        <taxon>Glycomycetaceae</taxon>
        <taxon>Glycomyces</taxon>
    </lineage>
</organism>
<evidence type="ECO:0000259" key="9">
    <source>
        <dbReference type="PROSITE" id="PS50893"/>
    </source>
</evidence>
<proteinExistence type="predicted"/>
<evidence type="ECO:0000256" key="5">
    <source>
        <dbReference type="ARBA" id="ARBA00022989"/>
    </source>
</evidence>
<keyword evidence="4 10" id="KW-0067">ATP-binding</keyword>
<evidence type="ECO:0000256" key="8">
    <source>
        <dbReference type="SAM" id="Phobius"/>
    </source>
</evidence>
<accession>A0A6L5G815</accession>
<keyword evidence="2 8" id="KW-0812">Transmembrane</keyword>
<evidence type="ECO:0000256" key="1">
    <source>
        <dbReference type="ARBA" id="ARBA00004651"/>
    </source>
</evidence>
<dbReference type="GO" id="GO:0005524">
    <property type="term" value="F:ATP binding"/>
    <property type="evidence" value="ECO:0007669"/>
    <property type="project" value="UniProtKB-KW"/>
</dbReference>
<dbReference type="InterPro" id="IPR039421">
    <property type="entry name" value="Type_1_exporter"/>
</dbReference>
<keyword evidence="3" id="KW-0547">Nucleotide-binding</keyword>
<evidence type="ECO:0000313" key="10">
    <source>
        <dbReference type="EMBL" id="MQM25794.1"/>
    </source>
</evidence>